<reference evidence="2" key="1">
    <citation type="journal article" date="2019" name="Int. J. Syst. Evol. Microbiol.">
        <title>The Global Catalogue of Microorganisms (GCM) 10K type strain sequencing project: providing services to taxonomists for standard genome sequencing and annotation.</title>
        <authorList>
            <consortium name="The Broad Institute Genomics Platform"/>
            <consortium name="The Broad Institute Genome Sequencing Center for Infectious Disease"/>
            <person name="Wu L."/>
            <person name="Ma J."/>
        </authorList>
    </citation>
    <scope>NUCLEOTIDE SEQUENCE [LARGE SCALE GENOMIC DNA]</scope>
    <source>
        <strain evidence="2">NBRC 109019</strain>
    </source>
</reference>
<proteinExistence type="predicted"/>
<dbReference type="EMBL" id="AP027734">
    <property type="protein sequence ID" value="BDZ56317.1"/>
    <property type="molecule type" value="Genomic_DNA"/>
</dbReference>
<accession>A0ABM8H647</accession>
<evidence type="ECO:0000313" key="2">
    <source>
        <dbReference type="Proteomes" id="UP001321477"/>
    </source>
</evidence>
<dbReference type="Proteomes" id="UP001321477">
    <property type="component" value="Chromosome"/>
</dbReference>
<dbReference type="Gene3D" id="3.40.50.2000">
    <property type="entry name" value="Glycogen Phosphorylase B"/>
    <property type="match status" value="1"/>
</dbReference>
<name>A0ABM8H647_9MICO</name>
<keyword evidence="2" id="KW-1185">Reference proteome</keyword>
<gene>
    <name evidence="1" type="ORF">GCM10025870_33900</name>
</gene>
<organism evidence="1 2">
    <name type="scientific">Agromyces marinus</name>
    <dbReference type="NCBI Taxonomy" id="1389020"/>
    <lineage>
        <taxon>Bacteria</taxon>
        <taxon>Bacillati</taxon>
        <taxon>Actinomycetota</taxon>
        <taxon>Actinomycetes</taxon>
        <taxon>Micrococcales</taxon>
        <taxon>Microbacteriaceae</taxon>
        <taxon>Agromyces</taxon>
    </lineage>
</organism>
<sequence length="95" mass="9973">MGALTPSGGIRPGHPPVWWPDLPADRPIVHVTQGTLNVDPDDLLRPALAALGRQPVSIVAATGRADAPELPFPVPPNAYVAGLLDYRELLPGSGR</sequence>
<protein>
    <submittedName>
        <fullName evidence="1">Uncharacterized protein</fullName>
    </submittedName>
</protein>
<dbReference type="SUPFAM" id="SSF53756">
    <property type="entry name" value="UDP-Glycosyltransferase/glycogen phosphorylase"/>
    <property type="match status" value="1"/>
</dbReference>
<evidence type="ECO:0000313" key="1">
    <source>
        <dbReference type="EMBL" id="BDZ56317.1"/>
    </source>
</evidence>